<feature type="domain" description="CRISPR type III-associated protein" evidence="2">
    <location>
        <begin position="91"/>
        <end position="292"/>
    </location>
</feature>
<evidence type="ECO:0000313" key="3">
    <source>
        <dbReference type="EMBL" id="AKA67806.1"/>
    </source>
</evidence>
<evidence type="ECO:0000256" key="1">
    <source>
        <dbReference type="ARBA" id="ARBA00023118"/>
    </source>
</evidence>
<dbReference type="EMBL" id="CP009933">
    <property type="protein sequence ID" value="AKA67806.1"/>
    <property type="molecule type" value="Genomic_DNA"/>
</dbReference>
<protein>
    <submittedName>
        <fullName evidence="3">CRISPR-associated RAMP protein, Cmr6 family</fullName>
    </submittedName>
</protein>
<dbReference type="RefSeq" id="WP_029160893.1">
    <property type="nucleotide sequence ID" value="NZ_CP009933.1"/>
</dbReference>
<dbReference type="InterPro" id="IPR005537">
    <property type="entry name" value="RAMP_III_fam"/>
</dbReference>
<keyword evidence="1" id="KW-0051">Antiviral defense</keyword>
<dbReference type="KEGG" id="csq:CSCA_0681"/>
<dbReference type="AlphaFoldDB" id="A0A0E3GQ20"/>
<dbReference type="Pfam" id="PF03787">
    <property type="entry name" value="RAMPs"/>
    <property type="match status" value="1"/>
</dbReference>
<dbReference type="NCBIfam" id="TIGR01898">
    <property type="entry name" value="cas_TM1791_cmr6"/>
    <property type="match status" value="1"/>
</dbReference>
<dbReference type="PANTHER" id="PTHR39965:SF1">
    <property type="entry name" value="CRISPR SYSTEM CMR SUBUNIT CMR6"/>
    <property type="match status" value="1"/>
</dbReference>
<dbReference type="InterPro" id="IPR010172">
    <property type="entry name" value="CRISPR-assoc_prot_TM1791"/>
</dbReference>
<evidence type="ECO:0000313" key="4">
    <source>
        <dbReference type="Proteomes" id="UP000033115"/>
    </source>
</evidence>
<dbReference type="GO" id="GO:0051607">
    <property type="term" value="P:defense response to virus"/>
    <property type="evidence" value="ECO:0007669"/>
    <property type="project" value="UniProtKB-KW"/>
</dbReference>
<gene>
    <name evidence="3" type="ORF">CSCA_0681</name>
</gene>
<dbReference type="PANTHER" id="PTHR39965">
    <property type="entry name" value="CRISPR SYSTEM CMR SUBUNIT CMR6"/>
    <property type="match status" value="1"/>
</dbReference>
<organism evidence="3 4">
    <name type="scientific">Clostridium scatologenes</name>
    <dbReference type="NCBI Taxonomy" id="1548"/>
    <lineage>
        <taxon>Bacteria</taxon>
        <taxon>Bacillati</taxon>
        <taxon>Bacillota</taxon>
        <taxon>Clostridia</taxon>
        <taxon>Eubacteriales</taxon>
        <taxon>Clostridiaceae</taxon>
        <taxon>Clostridium</taxon>
    </lineage>
</organism>
<dbReference type="HOGENOM" id="CLU_053305_2_1_9"/>
<reference evidence="3 4" key="1">
    <citation type="journal article" date="2015" name="J. Biotechnol.">
        <title>Complete genome sequence of a malodorant-producing acetogen, Clostridium scatologenes ATCC 25775(T).</title>
        <authorList>
            <person name="Zhu Z."/>
            <person name="Guo T."/>
            <person name="Zheng H."/>
            <person name="Song T."/>
            <person name="Ouyang P."/>
            <person name="Xie J."/>
        </authorList>
    </citation>
    <scope>NUCLEOTIDE SEQUENCE [LARGE SCALE GENOMIC DNA]</scope>
    <source>
        <strain evidence="3 4">ATCC 25775</strain>
    </source>
</reference>
<dbReference type="Proteomes" id="UP000033115">
    <property type="component" value="Chromosome"/>
</dbReference>
<name>A0A0E3GQ20_CLOSL</name>
<evidence type="ECO:0000259" key="2">
    <source>
        <dbReference type="Pfam" id="PF03787"/>
    </source>
</evidence>
<accession>A0A0E3GQ20</accession>
<keyword evidence="4" id="KW-1185">Reference proteome</keyword>
<sequence length="295" mass="34634">MAKCKFYLNTDNLRFDTLERSNNVELDSNNINNNLILNKYIYEKIDFKNYKFNQSFQSLLEYIKEKQEHIVELYKDNYICCKESFSLNECSKLAIGLGEVSVREVSIKLDHIYGIPFIPASSLKGAFRSYLNEKYSKSNNKENIIITELFGTEDKKGKIIFFDAYPEKFQLGLDIMTPHYIKYYSNGEKPLDSLKPNPIKFPVVKEGAKFKFTILCEKNYFIELNKLSKEKFKFTTLYKKLKHMLDNLNRADLKKLGEKNKFKKSNIQKEFEQFLKKKPLGAKTSVGYGCFEKLK</sequence>
<proteinExistence type="predicted"/>
<dbReference type="STRING" id="1548.CSCA_0681"/>